<feature type="compositionally biased region" description="Pro residues" evidence="1">
    <location>
        <begin position="46"/>
        <end position="55"/>
    </location>
</feature>
<dbReference type="AlphaFoldDB" id="A0A2V3IQ63"/>
<dbReference type="CDD" id="cd06850">
    <property type="entry name" value="biotinyl_domain"/>
    <property type="match status" value="1"/>
</dbReference>
<dbReference type="Proteomes" id="UP000247409">
    <property type="component" value="Unassembled WGS sequence"/>
</dbReference>
<keyword evidence="4" id="KW-1185">Reference proteome</keyword>
<name>A0A2V3IQ63_9FLOR</name>
<dbReference type="InterPro" id="IPR032710">
    <property type="entry name" value="NTF2-like_dom_sf"/>
</dbReference>
<dbReference type="Gene3D" id="2.40.50.100">
    <property type="match status" value="1"/>
</dbReference>
<sequence>MSPLPAFCAAPLQPRLSPREGKRLLCARRPTKHARPRAPVALYRSPRPPGPPSTPPRCPEYYANVGCVIDKLRADYPHLLSCAPDLSIYTDGVSFADSSGNRIFGKRAYANILWLLRTQAALFLSGHCVYIQSLYHDDSAGTIHIRWRAHLSPRSWILLSAQRAIVIDGMSVYRLNSDGWVYEHSLENNVRRKGPAHALDHVWALGNISDGKAVGAGAGAANGTGPIPGWYRSHCNEQPVEDERREPPNSLARQLIASHISLKSAPSTRAAPPCARPRSHHPISPATPPSPTRHRRPSSIAAPLIRHPPIPPMASAFAAPTALPLRAPCLQPRASAVRPPSARRHAARVSAVMSEQTAKPEVPPSSPSSSNATVSTSMAADEHPALEVHSEAQPLLSSIQTFDDVEQILQLAEEFDLKDLRVVDHGVCVEVTRQGGLGFEDGKLNNEPAPTTVPVSPVGDAGGYPVGEEMAQDASGEAAISVAAGASAAAPKQLDATADDSGMASSRKEEKDPDTVYDSDFVVTSNRVGFFFSGAKNKPPLVNVGDPVKFNQPVCIIEQLGQQYVYLSEASGTVLKIFVEDGDAVEYGQQVMVIRPD</sequence>
<evidence type="ECO:0000259" key="2">
    <source>
        <dbReference type="Pfam" id="PF00364"/>
    </source>
</evidence>
<feature type="region of interest" description="Disordered" evidence="1">
    <location>
        <begin position="27"/>
        <end position="55"/>
    </location>
</feature>
<feature type="region of interest" description="Disordered" evidence="1">
    <location>
        <begin position="333"/>
        <end position="379"/>
    </location>
</feature>
<evidence type="ECO:0000256" key="1">
    <source>
        <dbReference type="SAM" id="MobiDB-lite"/>
    </source>
</evidence>
<dbReference type="EMBL" id="NBIV01000098">
    <property type="protein sequence ID" value="PXF44194.1"/>
    <property type="molecule type" value="Genomic_DNA"/>
</dbReference>
<gene>
    <name evidence="3" type="ORF">BWQ96_06054</name>
</gene>
<proteinExistence type="predicted"/>
<feature type="region of interest" description="Disordered" evidence="1">
    <location>
        <begin position="491"/>
        <end position="514"/>
    </location>
</feature>
<dbReference type="OrthoDB" id="5708at2759"/>
<dbReference type="PANTHER" id="PTHR31094">
    <property type="entry name" value="RIKEN CDNA 2310061I04 GENE"/>
    <property type="match status" value="1"/>
</dbReference>
<comment type="caution">
    <text evidence="3">The sequence shown here is derived from an EMBL/GenBank/DDBJ whole genome shotgun (WGS) entry which is preliminary data.</text>
</comment>
<evidence type="ECO:0000313" key="4">
    <source>
        <dbReference type="Proteomes" id="UP000247409"/>
    </source>
</evidence>
<dbReference type="Pfam" id="PF00364">
    <property type="entry name" value="Biotin_lipoyl"/>
    <property type="match status" value="1"/>
</dbReference>
<dbReference type="SUPFAM" id="SSF51230">
    <property type="entry name" value="Single hybrid motif"/>
    <property type="match status" value="1"/>
</dbReference>
<evidence type="ECO:0000313" key="3">
    <source>
        <dbReference type="EMBL" id="PXF44194.1"/>
    </source>
</evidence>
<protein>
    <submittedName>
        <fullName evidence="3">Biotin carboxyl carrier protein of acetyl-CoA carboxylase</fullName>
    </submittedName>
</protein>
<feature type="region of interest" description="Disordered" evidence="1">
    <location>
        <begin position="227"/>
        <end position="249"/>
    </location>
</feature>
<dbReference type="InterPro" id="IPR018790">
    <property type="entry name" value="DUF2358"/>
</dbReference>
<dbReference type="PANTHER" id="PTHR31094:SF2">
    <property type="entry name" value="RIKEN CDNA 2310061I04 GENE"/>
    <property type="match status" value="1"/>
</dbReference>
<accession>A0A2V3IQ63</accession>
<dbReference type="InterPro" id="IPR000089">
    <property type="entry name" value="Biotin_lipoyl"/>
</dbReference>
<feature type="domain" description="Lipoyl-binding" evidence="2">
    <location>
        <begin position="537"/>
        <end position="594"/>
    </location>
</feature>
<feature type="compositionally biased region" description="Basic residues" evidence="1">
    <location>
        <begin position="27"/>
        <end position="36"/>
    </location>
</feature>
<dbReference type="Pfam" id="PF10184">
    <property type="entry name" value="DUF2358"/>
    <property type="match status" value="1"/>
</dbReference>
<feature type="region of interest" description="Disordered" evidence="1">
    <location>
        <begin position="261"/>
        <end position="297"/>
    </location>
</feature>
<reference evidence="3 4" key="1">
    <citation type="journal article" date="2018" name="Mol. Biol. Evol.">
        <title>Analysis of the draft genome of the red seaweed Gracilariopsis chorda provides insights into genome size evolution in Rhodophyta.</title>
        <authorList>
            <person name="Lee J."/>
            <person name="Yang E.C."/>
            <person name="Graf L."/>
            <person name="Yang J.H."/>
            <person name="Qiu H."/>
            <person name="Zel Zion U."/>
            <person name="Chan C.X."/>
            <person name="Stephens T.G."/>
            <person name="Weber A.P.M."/>
            <person name="Boo G.H."/>
            <person name="Boo S.M."/>
            <person name="Kim K.M."/>
            <person name="Shin Y."/>
            <person name="Jung M."/>
            <person name="Lee S.J."/>
            <person name="Yim H.S."/>
            <person name="Lee J.H."/>
            <person name="Bhattacharya D."/>
            <person name="Yoon H.S."/>
        </authorList>
    </citation>
    <scope>NUCLEOTIDE SEQUENCE [LARGE SCALE GENOMIC DNA]</scope>
    <source>
        <strain evidence="3 4">SKKU-2015</strain>
        <tissue evidence="3">Whole body</tissue>
    </source>
</reference>
<dbReference type="SUPFAM" id="SSF54427">
    <property type="entry name" value="NTF2-like"/>
    <property type="match status" value="1"/>
</dbReference>
<dbReference type="InterPro" id="IPR011053">
    <property type="entry name" value="Single_hybrid_motif"/>
</dbReference>
<organism evidence="3 4">
    <name type="scientific">Gracilariopsis chorda</name>
    <dbReference type="NCBI Taxonomy" id="448386"/>
    <lineage>
        <taxon>Eukaryota</taxon>
        <taxon>Rhodophyta</taxon>
        <taxon>Florideophyceae</taxon>
        <taxon>Rhodymeniophycidae</taxon>
        <taxon>Gracilariales</taxon>
        <taxon>Gracilariaceae</taxon>
        <taxon>Gracilariopsis</taxon>
    </lineage>
</organism>